<sequence length="111" mass="12408">MALVKPGCNAISLKYEHTPSLCYLLQVKMEEPFSIFSLNSNRRISKLGTPLAIDGMGNRKLSERGRSTTRECRGVGGTGNTTARIWLMISPLFRNPVSYNPPNPYTVYKDL</sequence>
<accession>A0ABS8W5Z1</accession>
<dbReference type="Proteomes" id="UP000823775">
    <property type="component" value="Unassembled WGS sequence"/>
</dbReference>
<evidence type="ECO:0000313" key="2">
    <source>
        <dbReference type="Proteomes" id="UP000823775"/>
    </source>
</evidence>
<gene>
    <name evidence="1" type="ORF">HAX54_043747</name>
</gene>
<organism evidence="1 2">
    <name type="scientific">Datura stramonium</name>
    <name type="common">Jimsonweed</name>
    <name type="synonym">Common thornapple</name>
    <dbReference type="NCBI Taxonomy" id="4076"/>
    <lineage>
        <taxon>Eukaryota</taxon>
        <taxon>Viridiplantae</taxon>
        <taxon>Streptophyta</taxon>
        <taxon>Embryophyta</taxon>
        <taxon>Tracheophyta</taxon>
        <taxon>Spermatophyta</taxon>
        <taxon>Magnoliopsida</taxon>
        <taxon>eudicotyledons</taxon>
        <taxon>Gunneridae</taxon>
        <taxon>Pentapetalae</taxon>
        <taxon>asterids</taxon>
        <taxon>lamiids</taxon>
        <taxon>Solanales</taxon>
        <taxon>Solanaceae</taxon>
        <taxon>Solanoideae</taxon>
        <taxon>Datureae</taxon>
        <taxon>Datura</taxon>
    </lineage>
</organism>
<comment type="caution">
    <text evidence="1">The sequence shown here is derived from an EMBL/GenBank/DDBJ whole genome shotgun (WGS) entry which is preliminary data.</text>
</comment>
<proteinExistence type="predicted"/>
<evidence type="ECO:0000313" key="1">
    <source>
        <dbReference type="EMBL" id="MCE2055923.1"/>
    </source>
</evidence>
<keyword evidence="2" id="KW-1185">Reference proteome</keyword>
<reference evidence="1 2" key="1">
    <citation type="journal article" date="2021" name="BMC Genomics">
        <title>Datura genome reveals duplications of psychoactive alkaloid biosynthetic genes and high mutation rate following tissue culture.</title>
        <authorList>
            <person name="Rajewski A."/>
            <person name="Carter-House D."/>
            <person name="Stajich J."/>
            <person name="Litt A."/>
        </authorList>
    </citation>
    <scope>NUCLEOTIDE SEQUENCE [LARGE SCALE GENOMIC DNA]</scope>
    <source>
        <strain evidence="1">AR-01</strain>
    </source>
</reference>
<name>A0ABS8W5Z1_DATST</name>
<protein>
    <submittedName>
        <fullName evidence="1">Uncharacterized protein</fullName>
    </submittedName>
</protein>
<dbReference type="EMBL" id="JACEIK010006586">
    <property type="protein sequence ID" value="MCE2055923.1"/>
    <property type="molecule type" value="Genomic_DNA"/>
</dbReference>